<accession>A1CVJ6</accession>
<name>A1CVJ6_NEOFI</name>
<dbReference type="RefSeq" id="XP_001266545.1">
    <property type="nucleotide sequence ID" value="XM_001266544.1"/>
</dbReference>
<dbReference type="OMA" id="HWWAVRW"/>
<evidence type="ECO:0000313" key="2">
    <source>
        <dbReference type="Proteomes" id="UP000006702"/>
    </source>
</evidence>
<dbReference type="KEGG" id="nfi:NFIA_101320"/>
<sequence length="245" mass="27547">MVDNSVKSDFSAISSWEVSAQNCFDGLEDLNNVKNANESTAWDVYRLQLLSARLHWWAVRWGTQGGNMSASVAPDARIQCSLSIISDLVEHLAQSYEDKYDETRAIIEQQDIALSNEAVQERFRSLCDKIEELEDFLPDSALNGAVIFNHTLSASPEELKALSRHDGIDDFTLSLAHLKATSLSYVNDSRFHLRDRSLRVDAKPKYLRDNEKGHSYFAEYNKGLVFVGRKTVPSQVAIVLFGGSR</sequence>
<organism evidence="1 2">
    <name type="scientific">Neosartorya fischeri (strain ATCC 1020 / DSM 3700 / CBS 544.65 / FGSC A1164 / JCM 1740 / NRRL 181 / WB 181)</name>
    <name type="common">Aspergillus fischerianus</name>
    <dbReference type="NCBI Taxonomy" id="331117"/>
    <lineage>
        <taxon>Eukaryota</taxon>
        <taxon>Fungi</taxon>
        <taxon>Dikarya</taxon>
        <taxon>Ascomycota</taxon>
        <taxon>Pezizomycotina</taxon>
        <taxon>Eurotiomycetes</taxon>
        <taxon>Eurotiomycetidae</taxon>
        <taxon>Eurotiales</taxon>
        <taxon>Aspergillaceae</taxon>
        <taxon>Aspergillus</taxon>
        <taxon>Aspergillus subgen. Fumigati</taxon>
    </lineage>
</organism>
<dbReference type="AlphaFoldDB" id="A1CVJ6"/>
<dbReference type="VEuPathDB" id="FungiDB:NFIA_101320"/>
<dbReference type="Proteomes" id="UP000006702">
    <property type="component" value="Unassembled WGS sequence"/>
</dbReference>
<proteinExistence type="predicted"/>
<reference evidence="2" key="1">
    <citation type="journal article" date="2008" name="PLoS Genet.">
        <title>Genomic islands in the pathogenic filamentous fungus Aspergillus fumigatus.</title>
        <authorList>
            <person name="Fedorova N.D."/>
            <person name="Khaldi N."/>
            <person name="Joardar V.S."/>
            <person name="Maiti R."/>
            <person name="Amedeo P."/>
            <person name="Anderson M.J."/>
            <person name="Crabtree J."/>
            <person name="Silva J.C."/>
            <person name="Badger J.H."/>
            <person name="Albarraq A."/>
            <person name="Angiuoli S."/>
            <person name="Bussey H."/>
            <person name="Bowyer P."/>
            <person name="Cotty P.J."/>
            <person name="Dyer P.S."/>
            <person name="Egan A."/>
            <person name="Galens K."/>
            <person name="Fraser-Liggett C.M."/>
            <person name="Haas B.J."/>
            <person name="Inman J.M."/>
            <person name="Kent R."/>
            <person name="Lemieux S."/>
            <person name="Malavazi I."/>
            <person name="Orvis J."/>
            <person name="Roemer T."/>
            <person name="Ronning C.M."/>
            <person name="Sundaram J.P."/>
            <person name="Sutton G."/>
            <person name="Turner G."/>
            <person name="Venter J.C."/>
            <person name="White O.R."/>
            <person name="Whitty B.R."/>
            <person name="Youngman P."/>
            <person name="Wolfe K.H."/>
            <person name="Goldman G.H."/>
            <person name="Wortman J.R."/>
            <person name="Jiang B."/>
            <person name="Denning D.W."/>
            <person name="Nierman W.C."/>
        </authorList>
    </citation>
    <scope>NUCLEOTIDE SEQUENCE [LARGE SCALE GENOMIC DNA]</scope>
    <source>
        <strain evidence="2">ATCC 1020 / DSM 3700 / CBS 544.65 / FGSC A1164 / JCM 1740 / NRRL 181 / WB 181</strain>
    </source>
</reference>
<dbReference type="OrthoDB" id="4227237at2759"/>
<dbReference type="EMBL" id="DS027685">
    <property type="protein sequence ID" value="EAW24648.1"/>
    <property type="molecule type" value="Genomic_DNA"/>
</dbReference>
<dbReference type="HOGENOM" id="CLU_078258_0_0_1"/>
<protein>
    <submittedName>
        <fullName evidence="1">Uncharacterized protein</fullName>
    </submittedName>
</protein>
<keyword evidence="2" id="KW-1185">Reference proteome</keyword>
<evidence type="ECO:0000313" key="1">
    <source>
        <dbReference type="EMBL" id="EAW24648.1"/>
    </source>
</evidence>
<dbReference type="GeneID" id="4594031"/>
<gene>
    <name evidence="1" type="ORF">NFIA_101320</name>
</gene>
<dbReference type="STRING" id="331117.A1CVJ6"/>